<evidence type="ECO:0000256" key="4">
    <source>
        <dbReference type="ARBA" id="ARBA00022734"/>
    </source>
</evidence>
<evidence type="ECO:0000313" key="16">
    <source>
        <dbReference type="RefSeq" id="XP_004646556.2"/>
    </source>
</evidence>
<sequence length="309" mass="34355">MMLQALLLPLLWAGSLQEEPSYWLQVQDSVTVQQNLCALVPCSFSYPQDGWNNSTPAYGYWYRQNKTHKFDHKADALVATNNPDKNVGVRTKPRFQLLGDARHGNCSLKITEAHTGDSGLYYFRVERGSMKYNYVNRVLRVTVTELTQTPDIYIPEPLVSGHPSQLVCSMAHTCSGDTAPRFSWHGAALRPPGSGLGVHSPSQILLIPYPQDHNTLLTCQVTFPTTGLTKERTVQLSVSYPPQNLTISVTSANGTVPITLIHALATSLQDNSYENWPESPHCPHPAAGTATLEQEEEEEEEDDYTPIDF</sequence>
<accession>A0A6P3FW06</accession>
<keyword evidence="10" id="KW-0393">Immunoglobulin domain</keyword>
<evidence type="ECO:0000256" key="12">
    <source>
        <dbReference type="SAM" id="MobiDB-lite"/>
    </source>
</evidence>
<comment type="subcellular location">
    <subcellularLocation>
        <location evidence="1">Membrane</location>
        <topology evidence="1">Single-pass type I membrane protein</topology>
    </subcellularLocation>
</comment>
<keyword evidence="5" id="KW-0130">Cell adhesion</keyword>
<dbReference type="SUPFAM" id="SSF48726">
    <property type="entry name" value="Immunoglobulin"/>
    <property type="match status" value="2"/>
</dbReference>
<keyword evidence="2" id="KW-0812">Transmembrane</keyword>
<gene>
    <name evidence="16" type="primary">LOC101585174</name>
</gene>
<dbReference type="InterPro" id="IPR013783">
    <property type="entry name" value="Ig-like_fold"/>
</dbReference>
<evidence type="ECO:0000256" key="6">
    <source>
        <dbReference type="ARBA" id="ARBA00022989"/>
    </source>
</evidence>
<dbReference type="RefSeq" id="XP_004646556.2">
    <property type="nucleotide sequence ID" value="XM_004646499.3"/>
</dbReference>
<keyword evidence="9" id="KW-0325">Glycoprotein</keyword>
<feature type="region of interest" description="Disordered" evidence="12">
    <location>
        <begin position="272"/>
        <end position="309"/>
    </location>
</feature>
<reference evidence="16" key="1">
    <citation type="submission" date="2025-08" db="UniProtKB">
        <authorList>
            <consortium name="RefSeq"/>
        </authorList>
    </citation>
    <scope>IDENTIFICATION</scope>
</reference>
<keyword evidence="4" id="KW-0430">Lectin</keyword>
<evidence type="ECO:0000256" key="2">
    <source>
        <dbReference type="ARBA" id="ARBA00022692"/>
    </source>
</evidence>
<feature type="chain" id="PRO_5027966384" evidence="13">
    <location>
        <begin position="18"/>
        <end position="309"/>
    </location>
</feature>
<feature type="domain" description="Ig-like" evidence="14">
    <location>
        <begin position="150"/>
        <end position="235"/>
    </location>
</feature>
<dbReference type="GO" id="GO:0033691">
    <property type="term" value="F:sialic acid binding"/>
    <property type="evidence" value="ECO:0007669"/>
    <property type="project" value="TreeGrafter"/>
</dbReference>
<dbReference type="GeneID" id="101585174"/>
<keyword evidence="6" id="KW-1133">Transmembrane helix</keyword>
<protein>
    <submittedName>
        <fullName evidence="16">Sialic acid-binding Ig-like lectin 14</fullName>
    </submittedName>
</protein>
<proteinExistence type="inferred from homology"/>
<keyword evidence="15" id="KW-1185">Reference proteome</keyword>
<dbReference type="GO" id="GO:0030246">
    <property type="term" value="F:carbohydrate binding"/>
    <property type="evidence" value="ECO:0007669"/>
    <property type="project" value="UniProtKB-KW"/>
</dbReference>
<name>A0A6P3FW06_OCTDE</name>
<dbReference type="GO" id="GO:0005886">
    <property type="term" value="C:plasma membrane"/>
    <property type="evidence" value="ECO:0007669"/>
    <property type="project" value="TreeGrafter"/>
</dbReference>
<dbReference type="GO" id="GO:0031348">
    <property type="term" value="P:negative regulation of defense response"/>
    <property type="evidence" value="ECO:0007669"/>
    <property type="project" value="UniProtKB-ARBA"/>
</dbReference>
<feature type="compositionally biased region" description="Acidic residues" evidence="12">
    <location>
        <begin position="293"/>
        <end position="309"/>
    </location>
</feature>
<organism evidence="15 16">
    <name type="scientific">Octodon degus</name>
    <name type="common">Degu</name>
    <name type="synonym">Sciurus degus</name>
    <dbReference type="NCBI Taxonomy" id="10160"/>
    <lineage>
        <taxon>Eukaryota</taxon>
        <taxon>Metazoa</taxon>
        <taxon>Chordata</taxon>
        <taxon>Craniata</taxon>
        <taxon>Vertebrata</taxon>
        <taxon>Euteleostomi</taxon>
        <taxon>Mammalia</taxon>
        <taxon>Eutheria</taxon>
        <taxon>Euarchontoglires</taxon>
        <taxon>Glires</taxon>
        <taxon>Rodentia</taxon>
        <taxon>Hystricomorpha</taxon>
        <taxon>Octodontidae</taxon>
        <taxon>Octodon</taxon>
    </lineage>
</organism>
<dbReference type="SMART" id="SM00409">
    <property type="entry name" value="IG"/>
    <property type="match status" value="1"/>
</dbReference>
<dbReference type="InParanoid" id="A0A6P3FW06"/>
<comment type="similarity">
    <text evidence="11">Belongs to the immunoglobulin superfamily. SIGLEC (sialic acid binding Ig-like lectin) family.</text>
</comment>
<dbReference type="AlphaFoldDB" id="A0A6P3FW06"/>
<keyword evidence="7" id="KW-0472">Membrane</keyword>
<dbReference type="GO" id="GO:0007155">
    <property type="term" value="P:cell adhesion"/>
    <property type="evidence" value="ECO:0007669"/>
    <property type="project" value="UniProtKB-KW"/>
</dbReference>
<dbReference type="Pfam" id="PF07686">
    <property type="entry name" value="V-set"/>
    <property type="match status" value="1"/>
</dbReference>
<dbReference type="InterPro" id="IPR013106">
    <property type="entry name" value="Ig_V-set"/>
</dbReference>
<evidence type="ECO:0000259" key="14">
    <source>
        <dbReference type="PROSITE" id="PS50835"/>
    </source>
</evidence>
<keyword evidence="3 13" id="KW-0732">Signal</keyword>
<evidence type="ECO:0000256" key="11">
    <source>
        <dbReference type="ARBA" id="ARBA00038361"/>
    </source>
</evidence>
<dbReference type="PANTHER" id="PTHR12035">
    <property type="entry name" value="SIALIC ACID BINDING IMMUNOGLOBULIN-LIKE LECTIN"/>
    <property type="match status" value="1"/>
</dbReference>
<evidence type="ECO:0000313" key="15">
    <source>
        <dbReference type="Proteomes" id="UP000515203"/>
    </source>
</evidence>
<dbReference type="OrthoDB" id="10039395at2759"/>
<dbReference type="InterPro" id="IPR036179">
    <property type="entry name" value="Ig-like_dom_sf"/>
</dbReference>
<dbReference type="FunFam" id="2.60.40.10:FF:000829">
    <property type="entry name" value="Sialic acid-binding Ig-like lectin 8"/>
    <property type="match status" value="1"/>
</dbReference>
<evidence type="ECO:0000256" key="13">
    <source>
        <dbReference type="SAM" id="SignalP"/>
    </source>
</evidence>
<evidence type="ECO:0000256" key="9">
    <source>
        <dbReference type="ARBA" id="ARBA00023180"/>
    </source>
</evidence>
<dbReference type="InterPro" id="IPR007110">
    <property type="entry name" value="Ig-like_dom"/>
</dbReference>
<keyword evidence="8" id="KW-1015">Disulfide bond</keyword>
<evidence type="ECO:0000256" key="1">
    <source>
        <dbReference type="ARBA" id="ARBA00004479"/>
    </source>
</evidence>
<evidence type="ECO:0000256" key="8">
    <source>
        <dbReference type="ARBA" id="ARBA00023157"/>
    </source>
</evidence>
<evidence type="ECO:0000256" key="5">
    <source>
        <dbReference type="ARBA" id="ARBA00022889"/>
    </source>
</evidence>
<feature type="signal peptide" evidence="13">
    <location>
        <begin position="1"/>
        <end position="17"/>
    </location>
</feature>
<dbReference type="InterPro" id="IPR051036">
    <property type="entry name" value="SIGLEC"/>
</dbReference>
<dbReference type="InterPro" id="IPR003599">
    <property type="entry name" value="Ig_sub"/>
</dbReference>
<dbReference type="Gene3D" id="2.60.40.10">
    <property type="entry name" value="Immunoglobulins"/>
    <property type="match status" value="2"/>
</dbReference>
<dbReference type="Proteomes" id="UP000515203">
    <property type="component" value="Unplaced"/>
</dbReference>
<evidence type="ECO:0000256" key="10">
    <source>
        <dbReference type="ARBA" id="ARBA00023319"/>
    </source>
</evidence>
<evidence type="ECO:0000256" key="7">
    <source>
        <dbReference type="ARBA" id="ARBA00023136"/>
    </source>
</evidence>
<dbReference type="PROSITE" id="PS50835">
    <property type="entry name" value="IG_LIKE"/>
    <property type="match status" value="1"/>
</dbReference>
<dbReference type="PANTHER" id="PTHR12035:SF42">
    <property type="entry name" value="IG-LIKE DOMAIN-CONTAINING PROTEIN"/>
    <property type="match status" value="1"/>
</dbReference>
<evidence type="ECO:0000256" key="3">
    <source>
        <dbReference type="ARBA" id="ARBA00022729"/>
    </source>
</evidence>